<feature type="domain" description="DUF4394" evidence="2">
    <location>
        <begin position="70"/>
        <end position="301"/>
    </location>
</feature>
<organism evidence="3 4">
    <name type="scientific">Kribbella capetownensis</name>
    <dbReference type="NCBI Taxonomy" id="1572659"/>
    <lineage>
        <taxon>Bacteria</taxon>
        <taxon>Bacillati</taxon>
        <taxon>Actinomycetota</taxon>
        <taxon>Actinomycetes</taxon>
        <taxon>Propionibacteriales</taxon>
        <taxon>Kribbellaceae</taxon>
        <taxon>Kribbella</taxon>
    </lineage>
</organism>
<gene>
    <name evidence="3" type="ORF">E0H75_37720</name>
</gene>
<sequence length="306" mass="31679">MYQPRRRVRIVAATLAAIALPATALALSGATQATAGDSVATTVAGPAAKSPSQSSDVVGLTDKGRLVKFRSADRIRSAARVLGLKDDRRLVGIDFRVQDGKLYGVGDRGGIYTINTGAYFGRASKVSQLSVALAGQNFGVDFNPAANRLRVISDTGQNLRHNIDDPAGAPAAGVTAVDGTLAYPGVPPAPATTATGVTAAAYTNNDLDPNTATTLFDIDTMLDQVVIQSPANAGLLAPTGKLTVDAGPWAGFDISTQNGGNRGLAVLSTGDRMRLYDIELTTGKATRLGSFPRDFQVVDLAIPLGR</sequence>
<protein>
    <submittedName>
        <fullName evidence="3">DUF4394 domain-containing protein</fullName>
    </submittedName>
</protein>
<name>A0A4R0JH17_9ACTN</name>
<keyword evidence="4" id="KW-1185">Reference proteome</keyword>
<evidence type="ECO:0000313" key="4">
    <source>
        <dbReference type="Proteomes" id="UP000293342"/>
    </source>
</evidence>
<dbReference type="Pfam" id="PF14339">
    <property type="entry name" value="DUF4394"/>
    <property type="match status" value="1"/>
</dbReference>
<dbReference type="Proteomes" id="UP000293342">
    <property type="component" value="Unassembled WGS sequence"/>
</dbReference>
<evidence type="ECO:0000313" key="3">
    <source>
        <dbReference type="EMBL" id="TCC44016.1"/>
    </source>
</evidence>
<dbReference type="InterPro" id="IPR025507">
    <property type="entry name" value="DUF4394"/>
</dbReference>
<evidence type="ECO:0000259" key="2">
    <source>
        <dbReference type="Pfam" id="PF14339"/>
    </source>
</evidence>
<dbReference type="RefSeq" id="WP_131518500.1">
    <property type="nucleotide sequence ID" value="NZ_SJKD01000011.1"/>
</dbReference>
<feature type="signal peptide" evidence="1">
    <location>
        <begin position="1"/>
        <end position="26"/>
    </location>
</feature>
<feature type="chain" id="PRO_5039011735" evidence="1">
    <location>
        <begin position="27"/>
        <end position="306"/>
    </location>
</feature>
<evidence type="ECO:0000256" key="1">
    <source>
        <dbReference type="SAM" id="SignalP"/>
    </source>
</evidence>
<dbReference type="AlphaFoldDB" id="A0A4R0JH17"/>
<proteinExistence type="predicted"/>
<comment type="caution">
    <text evidence="3">The sequence shown here is derived from an EMBL/GenBank/DDBJ whole genome shotgun (WGS) entry which is preliminary data.</text>
</comment>
<reference evidence="3 4" key="1">
    <citation type="submission" date="2019-02" db="EMBL/GenBank/DDBJ databases">
        <title>Kribbella capetownensis sp. nov. and Kribbella speibonae sp. nov., isolated from soil.</title>
        <authorList>
            <person name="Curtis S.M."/>
            <person name="Norton I."/>
            <person name="Everest G.J."/>
            <person name="Meyers P.R."/>
        </authorList>
    </citation>
    <scope>NUCLEOTIDE SEQUENCE [LARGE SCALE GENOMIC DNA]</scope>
    <source>
        <strain evidence="3 4">YM53</strain>
    </source>
</reference>
<dbReference type="EMBL" id="SJKD01000011">
    <property type="protein sequence ID" value="TCC44016.1"/>
    <property type="molecule type" value="Genomic_DNA"/>
</dbReference>
<dbReference type="OrthoDB" id="531718at2"/>
<accession>A0A4R0JH17</accession>
<keyword evidence="1" id="KW-0732">Signal</keyword>